<organism evidence="1 2">
    <name type="scientific">Marinobacter adhaerens (strain DSM 23420 / HP15)</name>
    <dbReference type="NCBI Taxonomy" id="225937"/>
    <lineage>
        <taxon>Bacteria</taxon>
        <taxon>Pseudomonadati</taxon>
        <taxon>Pseudomonadota</taxon>
        <taxon>Gammaproteobacteria</taxon>
        <taxon>Pseudomonadales</taxon>
        <taxon>Marinobacteraceae</taxon>
        <taxon>Marinobacter</taxon>
    </lineage>
</organism>
<accession>E4PSA8</accession>
<name>E4PSA8_MARAH</name>
<geneLocation type="plasmid" evidence="1 2">
    <name>pHP-187</name>
</geneLocation>
<keyword evidence="1" id="KW-0614">Plasmid</keyword>
<gene>
    <name evidence="1" type="ordered locus">HP15_p187g146</name>
</gene>
<reference evidence="2" key="2">
    <citation type="submission" date="2010-02" db="EMBL/GenBank/DDBJ databases">
        <title>Complete genome sequence of Marinobacter adhaerens type strain (HP15).</title>
        <authorList>
            <person name="Gaerdes A.A.M."/>
            <person name="Kaeppel E."/>
            <person name="Shezad A."/>
            <person name="Seebah S."/>
            <person name="Teeling H."/>
            <person name="Yarza P."/>
            <person name="Gloeckner F.O."/>
            <person name="Ullrich M.S."/>
        </authorList>
    </citation>
    <scope>NUCLEOTIDE SEQUENCE [LARGE SCALE GENOMIC DNA]</scope>
    <source>
        <strain evidence="2">DSM 23420 / HP15</strain>
        <plasmid evidence="2">Plasmid pHP-187</plasmid>
    </source>
</reference>
<dbReference type="HOGENOM" id="CLU_1978851_0_0_6"/>
<dbReference type="KEGG" id="mad:HP15_p187g146"/>
<dbReference type="RefSeq" id="WP_014579432.1">
    <property type="nucleotide sequence ID" value="NC_017507.1"/>
</dbReference>
<sequence length="126" mass="14463">MQLHDRAPLIFQAENDHGAFELRVLVQLDGKLAAYGREWLNQDQRNAVLDGKLQVARLLWVPETATLNDQVHWCVSDWRRQGFAPLVRNDLAFDVRQRRLIPDVDLGYLSLPTQRPSNSLCNEVGC</sequence>
<proteinExistence type="predicted"/>
<dbReference type="AlphaFoldDB" id="E4PSA8"/>
<reference evidence="1 2" key="1">
    <citation type="journal article" date="2010" name="Stand. Genomic Sci.">
        <title>Complete genome sequence of Marinobacter adhaerens type strain (HP15), a diatom-interacting marine microorganism.</title>
        <authorList>
            <person name="Gardes A."/>
            <person name="Kaeppel E."/>
            <person name="Shehzad A."/>
            <person name="Seebah S."/>
            <person name="Teeling H."/>
            <person name="Yarza P."/>
            <person name="Glockner F.O."/>
            <person name="Grossart H.P."/>
            <person name="Ullrich M.S."/>
        </authorList>
    </citation>
    <scope>NUCLEOTIDE SEQUENCE [LARGE SCALE GENOMIC DNA]</scope>
    <source>
        <strain evidence="2">DSM 23420 / HP15</strain>
        <plasmid evidence="2">Plasmid pHP-187</plasmid>
    </source>
</reference>
<dbReference type="EMBL" id="CP001980">
    <property type="protein sequence ID" value="ADQ00143.1"/>
    <property type="molecule type" value="Genomic_DNA"/>
</dbReference>
<evidence type="ECO:0000313" key="1">
    <source>
        <dbReference type="EMBL" id="ADQ00143.1"/>
    </source>
</evidence>
<dbReference type="Proteomes" id="UP000007077">
    <property type="component" value="Plasmid pHP-187"/>
</dbReference>
<protein>
    <submittedName>
        <fullName evidence="1">Uncharacterized protein</fullName>
    </submittedName>
</protein>
<evidence type="ECO:0000313" key="2">
    <source>
        <dbReference type="Proteomes" id="UP000007077"/>
    </source>
</evidence>